<proteinExistence type="predicted"/>
<evidence type="ECO:0000313" key="2">
    <source>
        <dbReference type="EMBL" id="MDV0447211.1"/>
    </source>
</evidence>
<dbReference type="RefSeq" id="WP_338099637.1">
    <property type="nucleotide sequence ID" value="NZ_JAWDKD010000018.1"/>
</dbReference>
<name>A0AAE4MJQ2_9EURY</name>
<evidence type="ECO:0000256" key="1">
    <source>
        <dbReference type="SAM" id="Phobius"/>
    </source>
</evidence>
<reference evidence="2" key="1">
    <citation type="submission" date="2023-06" db="EMBL/GenBank/DDBJ databases">
        <title>Genome sequence of Methanosarcinaceae archaeon Ag5.</title>
        <authorList>
            <person name="Protasov E."/>
            <person name="Platt K."/>
            <person name="Poehlein A."/>
            <person name="Daniel R."/>
            <person name="Brune A."/>
        </authorList>
    </citation>
    <scope>NUCLEOTIDE SEQUENCE</scope>
    <source>
        <strain evidence="2">Ag5</strain>
    </source>
</reference>
<dbReference type="AlphaFoldDB" id="A0AAE4MJQ2"/>
<evidence type="ECO:0000313" key="3">
    <source>
        <dbReference type="Proteomes" id="UP001271789"/>
    </source>
</evidence>
<keyword evidence="1" id="KW-0472">Membrane</keyword>
<dbReference type="Proteomes" id="UP001271789">
    <property type="component" value="Unassembled WGS sequence"/>
</dbReference>
<gene>
    <name evidence="2" type="ORF">MsAg5_10900</name>
</gene>
<keyword evidence="1" id="KW-1133">Transmembrane helix</keyword>
<keyword evidence="1" id="KW-0812">Transmembrane</keyword>
<organism evidence="2 3">
    <name type="scientific">Methanolapillus africanus</name>
    <dbReference type="NCBI Taxonomy" id="3028297"/>
    <lineage>
        <taxon>Archaea</taxon>
        <taxon>Methanobacteriati</taxon>
        <taxon>Methanobacteriota</taxon>
        <taxon>Stenosarchaea group</taxon>
        <taxon>Methanomicrobia</taxon>
        <taxon>Methanosarcinales</taxon>
        <taxon>Methanosarcinaceae</taxon>
        <taxon>Methanolapillus</taxon>
    </lineage>
</organism>
<dbReference type="EMBL" id="JAWDKD010000018">
    <property type="protein sequence ID" value="MDV0447211.1"/>
    <property type="molecule type" value="Genomic_DNA"/>
</dbReference>
<comment type="caution">
    <text evidence="2">The sequence shown here is derived from an EMBL/GenBank/DDBJ whole genome shotgun (WGS) entry which is preliminary data.</text>
</comment>
<protein>
    <submittedName>
        <fullName evidence="2">Uncharacterized protein</fullName>
    </submittedName>
</protein>
<keyword evidence="3" id="KW-1185">Reference proteome</keyword>
<feature type="transmembrane region" description="Helical" evidence="1">
    <location>
        <begin position="633"/>
        <end position="654"/>
    </location>
</feature>
<accession>A0AAE4MJQ2</accession>
<sequence>MSAATFRKFLPKMKPLFIFILLISLFLSGAAPAVASVFDPSPSIDDPIDPAFVEFNVTGNSGPADGYDLPANLMETIYTSGFDQISILTNYPMSRVNLIIESPGTTSASSAGEILTLNNNTTTFYANQFEYMPDTVDESGLVTLGSIVNITIYYYGKPITVHSEDVSTLAVDNTNDLPVDPVEMSKTFRFKAVMTEDGNEMTFIPYETISAGEIFMHHDFNYFDANYSTILSEDGPINAIYLYGTVSGLHQLQSYYWYKQPETFSYNSIPADETLKSYNPTFTVDTGHLEDVGEFNLNTVFLCAINHDKEMEGNIPEFNYTHCGIFGTVNINDQMIATTVTNETQIVYESDALTAVLHEHRRMLTLHLNLSEAGPYLDSALSEQIYKLTFNPGTGYDTYTVPFIFKFTEPGVFNIPISKTIDPDSGKYIVKLPKMDVPDGKTQSISNLSFPSQLEEVLDNNSMTINFNVDSDDFFGNTIVGTTNGNSDGDSDPVLISCFDIKFKNDINEVLKENRLTVDLVFKIPKKVNGEDINANEIVIYHKNQSGQLEKLPIQIDSSDPNYFIVTAQTSGFSPFAAVLVSQPVPPASNSSGTAVGQATIIDSEPTTVPSQIIQPEPSKPSTVDTIVYKIQGYFSTFSVLVVLISGIAMWNYLRKSI</sequence>